<gene>
    <name evidence="1" type="ORF">EZJ19_07935</name>
</gene>
<organism evidence="1 2">
    <name type="scientific">Parasulfuritortus cantonensis</name>
    <dbReference type="NCBI Taxonomy" id="2528202"/>
    <lineage>
        <taxon>Bacteria</taxon>
        <taxon>Pseudomonadati</taxon>
        <taxon>Pseudomonadota</taxon>
        <taxon>Betaproteobacteria</taxon>
        <taxon>Nitrosomonadales</taxon>
        <taxon>Thiobacillaceae</taxon>
        <taxon>Parasulfuritortus</taxon>
    </lineage>
</organism>
<proteinExistence type="predicted"/>
<dbReference type="OrthoDB" id="5526340at2"/>
<accession>A0A4R1BE04</accession>
<sequence>MPSIPGFWDIGPHDPIPVEPTWQEFVLGAGGEIVSRLIPEPRTFENADFIFKEVSVLAELKEIETEFSGSEAFRKGFDELMNRVLAEDPNWKPVLFGGTGNYPAWFNLEFVRLFRPPISRILKKANRQLRDTKKHFGIRSSTGVLVLANNGFTAIGPELVRALAAQLLVHSYSSIDCLVYITVNRYVELQGSDVPRLMWAPTYSDRAPGSLVTFIDNLGRKWFDFLERKIGPFTIRDSEPENLNSLRGSRSIVLPGERRG</sequence>
<dbReference type="RefSeq" id="WP_131446368.1">
    <property type="nucleotide sequence ID" value="NZ_SJZB01000029.1"/>
</dbReference>
<reference evidence="1 2" key="1">
    <citation type="submission" date="2019-03" db="EMBL/GenBank/DDBJ databases">
        <title>Genome sequence of Thiobacillaceae bacterium LSR1, a sulfur-oxidizing bacterium isolated from freshwater sediment.</title>
        <authorList>
            <person name="Li S."/>
        </authorList>
    </citation>
    <scope>NUCLEOTIDE SEQUENCE [LARGE SCALE GENOMIC DNA]</scope>
    <source>
        <strain evidence="1 2">LSR1</strain>
    </source>
</reference>
<keyword evidence="2" id="KW-1185">Reference proteome</keyword>
<protein>
    <submittedName>
        <fullName evidence="1">Uncharacterized protein</fullName>
    </submittedName>
</protein>
<evidence type="ECO:0000313" key="1">
    <source>
        <dbReference type="EMBL" id="TCJ15228.1"/>
    </source>
</evidence>
<dbReference type="EMBL" id="SJZB01000029">
    <property type="protein sequence ID" value="TCJ15228.1"/>
    <property type="molecule type" value="Genomic_DNA"/>
</dbReference>
<dbReference type="AlphaFoldDB" id="A0A4R1BE04"/>
<name>A0A4R1BE04_9PROT</name>
<evidence type="ECO:0000313" key="2">
    <source>
        <dbReference type="Proteomes" id="UP000295443"/>
    </source>
</evidence>
<dbReference type="Proteomes" id="UP000295443">
    <property type="component" value="Unassembled WGS sequence"/>
</dbReference>
<comment type="caution">
    <text evidence="1">The sequence shown here is derived from an EMBL/GenBank/DDBJ whole genome shotgun (WGS) entry which is preliminary data.</text>
</comment>